<dbReference type="Pfam" id="PF14777">
    <property type="entry name" value="BBIP10"/>
    <property type="match status" value="1"/>
</dbReference>
<dbReference type="EMBL" id="HBUE01171461">
    <property type="protein sequence ID" value="CAG6515289.1"/>
    <property type="molecule type" value="Transcribed_RNA"/>
</dbReference>
<dbReference type="GO" id="GO:0034464">
    <property type="term" value="C:BBSome"/>
    <property type="evidence" value="ECO:0007669"/>
    <property type="project" value="InterPro"/>
</dbReference>
<dbReference type="GO" id="GO:0060271">
    <property type="term" value="P:cilium assembly"/>
    <property type="evidence" value="ECO:0007669"/>
    <property type="project" value="InterPro"/>
</dbReference>
<name>A0A8D8DM30_CULPI</name>
<dbReference type="GO" id="GO:0097500">
    <property type="term" value="P:receptor localization to non-motile cilium"/>
    <property type="evidence" value="ECO:0007669"/>
    <property type="project" value="TreeGrafter"/>
</dbReference>
<organism evidence="2">
    <name type="scientific">Culex pipiens</name>
    <name type="common">House mosquito</name>
    <dbReference type="NCBI Taxonomy" id="7175"/>
    <lineage>
        <taxon>Eukaryota</taxon>
        <taxon>Metazoa</taxon>
        <taxon>Ecdysozoa</taxon>
        <taxon>Arthropoda</taxon>
        <taxon>Hexapoda</taxon>
        <taxon>Insecta</taxon>
        <taxon>Pterygota</taxon>
        <taxon>Neoptera</taxon>
        <taxon>Endopterygota</taxon>
        <taxon>Diptera</taxon>
        <taxon>Nematocera</taxon>
        <taxon>Culicoidea</taxon>
        <taxon>Culicidae</taxon>
        <taxon>Culicinae</taxon>
        <taxon>Culicini</taxon>
        <taxon>Culex</taxon>
        <taxon>Culex</taxon>
    </lineage>
</organism>
<dbReference type="InterPro" id="IPR028233">
    <property type="entry name" value="BBIP10"/>
</dbReference>
<dbReference type="EMBL" id="HBUE01054652">
    <property type="protein sequence ID" value="CAG6466010.1"/>
    <property type="molecule type" value="Transcribed_RNA"/>
</dbReference>
<reference evidence="2" key="1">
    <citation type="submission" date="2021-05" db="EMBL/GenBank/DDBJ databases">
        <authorList>
            <person name="Alioto T."/>
            <person name="Alioto T."/>
            <person name="Gomez Garrido J."/>
        </authorList>
    </citation>
    <scope>NUCLEOTIDE SEQUENCE</scope>
</reference>
<evidence type="ECO:0000256" key="1">
    <source>
        <dbReference type="SAM" id="MobiDB-lite"/>
    </source>
</evidence>
<dbReference type="EMBL" id="HBUE01054653">
    <property type="protein sequence ID" value="CAG6466013.1"/>
    <property type="molecule type" value="Transcribed_RNA"/>
</dbReference>
<accession>A0A8D8DM30</accession>
<proteinExistence type="predicted"/>
<feature type="compositionally biased region" description="Basic residues" evidence="1">
    <location>
        <begin position="26"/>
        <end position="37"/>
    </location>
</feature>
<protein>
    <submittedName>
        <fullName evidence="2">BBSome-interacting protein 1</fullName>
    </submittedName>
</protein>
<dbReference type="PANTHER" id="PTHR28596:SF1">
    <property type="entry name" value="BBSOME-INTERACTING PROTEIN 1"/>
    <property type="match status" value="1"/>
</dbReference>
<dbReference type="PANTHER" id="PTHR28596">
    <property type="entry name" value="BBSOME-INTERACTING PROTEIN 1"/>
    <property type="match status" value="1"/>
</dbReference>
<evidence type="ECO:0000313" key="2">
    <source>
        <dbReference type="EMBL" id="CAG6515289.1"/>
    </source>
</evidence>
<dbReference type="AlphaFoldDB" id="A0A8D8DM30"/>
<feature type="compositionally biased region" description="Low complexity" evidence="1">
    <location>
        <begin position="1"/>
        <end position="25"/>
    </location>
</feature>
<dbReference type="EMBL" id="HBUE01276913">
    <property type="protein sequence ID" value="CAG6566788.1"/>
    <property type="molecule type" value="Transcribed_RNA"/>
</dbReference>
<feature type="region of interest" description="Disordered" evidence="1">
    <location>
        <begin position="1"/>
        <end position="45"/>
    </location>
</feature>
<sequence length="110" mass="12637">MSLTPAAENATTNAEEQQLLHQIQHQQKRASVQHHSHNLQQQQQQQPITLILPTSGKLFYEKKQDFALCKPQLLPLKSFSLEKLEKMQKEAHRQLQENRARTAAAAAENF</sequence>